<organism evidence="1 2">
    <name type="scientific">Cajanus cajan</name>
    <name type="common">Pigeon pea</name>
    <name type="synonym">Cajanus indicus</name>
    <dbReference type="NCBI Taxonomy" id="3821"/>
    <lineage>
        <taxon>Eukaryota</taxon>
        <taxon>Viridiplantae</taxon>
        <taxon>Streptophyta</taxon>
        <taxon>Embryophyta</taxon>
        <taxon>Tracheophyta</taxon>
        <taxon>Spermatophyta</taxon>
        <taxon>Magnoliopsida</taxon>
        <taxon>eudicotyledons</taxon>
        <taxon>Gunneridae</taxon>
        <taxon>Pentapetalae</taxon>
        <taxon>rosids</taxon>
        <taxon>fabids</taxon>
        <taxon>Fabales</taxon>
        <taxon>Fabaceae</taxon>
        <taxon>Papilionoideae</taxon>
        <taxon>50 kb inversion clade</taxon>
        <taxon>NPAAA clade</taxon>
        <taxon>indigoferoid/millettioid clade</taxon>
        <taxon>Phaseoleae</taxon>
        <taxon>Cajanus</taxon>
    </lineage>
</organism>
<dbReference type="EMBL" id="CM003610">
    <property type="protein sequence ID" value="KYP61329.1"/>
    <property type="molecule type" value="Genomic_DNA"/>
</dbReference>
<dbReference type="AlphaFoldDB" id="A0A151T2T6"/>
<evidence type="ECO:0000313" key="1">
    <source>
        <dbReference type="EMBL" id="KYP61329.1"/>
    </source>
</evidence>
<protein>
    <submittedName>
        <fullName evidence="1">Uncharacterized protein</fullName>
    </submittedName>
</protein>
<reference evidence="1 2" key="1">
    <citation type="journal article" date="2012" name="Nat. Biotechnol.">
        <title>Draft genome sequence of pigeonpea (Cajanus cajan), an orphan legume crop of resource-poor farmers.</title>
        <authorList>
            <person name="Varshney R.K."/>
            <person name="Chen W."/>
            <person name="Li Y."/>
            <person name="Bharti A.K."/>
            <person name="Saxena R.K."/>
            <person name="Schlueter J.A."/>
            <person name="Donoghue M.T."/>
            <person name="Azam S."/>
            <person name="Fan G."/>
            <person name="Whaley A.M."/>
            <person name="Farmer A.D."/>
            <person name="Sheridan J."/>
            <person name="Iwata A."/>
            <person name="Tuteja R."/>
            <person name="Penmetsa R.V."/>
            <person name="Wu W."/>
            <person name="Upadhyaya H.D."/>
            <person name="Yang S.P."/>
            <person name="Shah T."/>
            <person name="Saxena K.B."/>
            <person name="Michael T."/>
            <person name="McCombie W.R."/>
            <person name="Yang B."/>
            <person name="Zhang G."/>
            <person name="Yang H."/>
            <person name="Wang J."/>
            <person name="Spillane C."/>
            <person name="Cook D.R."/>
            <person name="May G.D."/>
            <person name="Xu X."/>
            <person name="Jackson S.A."/>
        </authorList>
    </citation>
    <scope>NUCLEOTIDE SEQUENCE [LARGE SCALE GENOMIC DNA]</scope>
    <source>
        <strain evidence="2">cv. Asha</strain>
    </source>
</reference>
<sequence>MTEPRFFYYYNIVRDINAEAAQWLDNIPREKWTLAWDNRRCWGYMTTNLTESINSVLKKTRNLPICSMVMATYTRCNKFFVQRGREVDAMINAGHVYLKIASKTIQDA</sequence>
<keyword evidence="2" id="KW-1185">Reference proteome</keyword>
<accession>A0A151T2T6</accession>
<proteinExistence type="predicted"/>
<name>A0A151T2T6_CAJCA</name>
<evidence type="ECO:0000313" key="2">
    <source>
        <dbReference type="Proteomes" id="UP000075243"/>
    </source>
</evidence>
<dbReference type="Gramene" id="C.cajan_15372.t">
    <property type="protein sequence ID" value="C.cajan_15372.t.cds1"/>
    <property type="gene ID" value="C.cajan_15372"/>
</dbReference>
<gene>
    <name evidence="1" type="ORF">KK1_015816</name>
</gene>
<dbReference type="Proteomes" id="UP000075243">
    <property type="component" value="Chromosome 8"/>
</dbReference>